<dbReference type="InterPro" id="IPR022050">
    <property type="entry name" value="T_hemolysin"/>
</dbReference>
<dbReference type="SUPFAM" id="SSF55729">
    <property type="entry name" value="Acyl-CoA N-acyltransferases (Nat)"/>
    <property type="match status" value="1"/>
</dbReference>
<dbReference type="Proteomes" id="UP000601990">
    <property type="component" value="Unassembled WGS sequence"/>
</dbReference>
<accession>A0ABX1N034</accession>
<dbReference type="InterPro" id="IPR016181">
    <property type="entry name" value="Acyl_CoA_acyltransferase"/>
</dbReference>
<dbReference type="EMBL" id="WTVH01000003">
    <property type="protein sequence ID" value="NMF92248.1"/>
    <property type="molecule type" value="Genomic_DNA"/>
</dbReference>
<comment type="caution">
    <text evidence="1">The sequence shown here is derived from an EMBL/GenBank/DDBJ whole genome shotgun (WGS) entry which is preliminary data.</text>
</comment>
<dbReference type="Pfam" id="PF12261">
    <property type="entry name" value="T_hemolysin"/>
    <property type="match status" value="1"/>
</dbReference>
<protein>
    <submittedName>
        <fullName evidence="1">Thermostable hemolysin</fullName>
    </submittedName>
</protein>
<sequence>MNSRNGCCYKAIARIGCAPSLTLRAVDGREPEGPCTAAQAFIRERFAARYGARVRHFMPTLLQLEDDAGQLRGVVGVRSAADDKLFLERYLDRPIETEIARLSGLRPARERIVEVGNLAARGPGHARLLIVALADLLVAHGFDWVVFTGTTEVLNSVRRLHLSPLSLGDADPLRMGDEVADWGSYYATHPKLMAGDLRRGHERLTSKGVYHRLGHQRIFHDAGTHDAAVA</sequence>
<keyword evidence="2" id="KW-1185">Reference proteome</keyword>
<reference evidence="1" key="1">
    <citation type="submission" date="2019-12" db="EMBL/GenBank/DDBJ databases">
        <title>Comparative genomics gives insights into the taxonomy of the Azoarcus-Aromatoleum group and reveals separate origins of nif in the plant-associated Azoarcus and non-plant-associated Aromatoleum sub-groups.</title>
        <authorList>
            <person name="Lafos M."/>
            <person name="Maluk M."/>
            <person name="Batista M."/>
            <person name="Junghare M."/>
            <person name="Carmona M."/>
            <person name="Faoro H."/>
            <person name="Cruz L.M."/>
            <person name="Battistoni F."/>
            <person name="De Souza E."/>
            <person name="Pedrosa F."/>
            <person name="Chen W.-M."/>
            <person name="Poole P.S."/>
            <person name="Dixon R.A."/>
            <person name="James E.K."/>
        </authorList>
    </citation>
    <scope>NUCLEOTIDE SEQUENCE</scope>
    <source>
        <strain evidence="1">U120</strain>
    </source>
</reference>
<evidence type="ECO:0000313" key="2">
    <source>
        <dbReference type="Proteomes" id="UP000601990"/>
    </source>
</evidence>
<dbReference type="RefSeq" id="WP_169197571.1">
    <property type="nucleotide sequence ID" value="NZ_WTVH02000010.1"/>
</dbReference>
<gene>
    <name evidence="1" type="ORF">GO608_02740</name>
</gene>
<evidence type="ECO:0000313" key="1">
    <source>
        <dbReference type="EMBL" id="NMF92248.1"/>
    </source>
</evidence>
<organism evidence="1 2">
    <name type="scientific">Aromatoleum buckelii</name>
    <dbReference type="NCBI Taxonomy" id="200254"/>
    <lineage>
        <taxon>Bacteria</taxon>
        <taxon>Pseudomonadati</taxon>
        <taxon>Pseudomonadota</taxon>
        <taxon>Betaproteobacteria</taxon>
        <taxon>Rhodocyclales</taxon>
        <taxon>Rhodocyclaceae</taxon>
        <taxon>Aromatoleum</taxon>
    </lineage>
</organism>
<proteinExistence type="predicted"/>
<name>A0ABX1N034_9RHOO</name>